<sequence length="120" mass="13125">MLIGLWQKLSKDQMGVLEGTFLPLLQDGQELGWEETVDAAVSHLLRTCLSKSSKEQALNLTSPLSVPKDTSRLKKHISLLCERLAKGGRLSLSADPGSQQATIIPGKTYIQHLNIRGATF</sequence>
<dbReference type="Pfam" id="PF23339">
    <property type="entry name" value="PTHB1_CtH"/>
    <property type="match status" value="1"/>
</dbReference>
<dbReference type="GO" id="GO:0016020">
    <property type="term" value="C:membrane"/>
    <property type="evidence" value="ECO:0007669"/>
    <property type="project" value="TreeGrafter"/>
</dbReference>
<dbReference type="InterPro" id="IPR026511">
    <property type="entry name" value="PTHB1"/>
</dbReference>
<name>A0A8T2JHE8_9PIPI</name>
<comment type="caution">
    <text evidence="2">The sequence shown here is derived from an EMBL/GenBank/DDBJ whole genome shotgun (WGS) entry which is preliminary data.</text>
</comment>
<evidence type="ECO:0000259" key="1">
    <source>
        <dbReference type="Pfam" id="PF23339"/>
    </source>
</evidence>
<dbReference type="EMBL" id="JAACNH010000005">
    <property type="protein sequence ID" value="KAG8442740.1"/>
    <property type="molecule type" value="Genomic_DNA"/>
</dbReference>
<dbReference type="PANTHER" id="PTHR20991:SF0">
    <property type="entry name" value="PROTEIN PTHB1"/>
    <property type="match status" value="1"/>
</dbReference>
<reference evidence="2" key="1">
    <citation type="thesis" date="2020" institute="ProQuest LLC" country="789 East Eisenhower Parkway, Ann Arbor, MI, USA">
        <title>Comparative Genomics and Chromosome Evolution.</title>
        <authorList>
            <person name="Mudd A.B."/>
        </authorList>
    </citation>
    <scope>NUCLEOTIDE SEQUENCE</scope>
    <source>
        <strain evidence="2">Female2</strain>
        <tissue evidence="2">Blood</tissue>
    </source>
</reference>
<dbReference type="AlphaFoldDB" id="A0A8T2JHE8"/>
<evidence type="ECO:0000313" key="3">
    <source>
        <dbReference type="Proteomes" id="UP000812440"/>
    </source>
</evidence>
<gene>
    <name evidence="2" type="ORF">GDO86_011516</name>
</gene>
<dbReference type="GO" id="GO:0060271">
    <property type="term" value="P:cilium assembly"/>
    <property type="evidence" value="ECO:0007669"/>
    <property type="project" value="TreeGrafter"/>
</dbReference>
<keyword evidence="3" id="KW-1185">Reference proteome</keyword>
<dbReference type="InterPro" id="IPR055364">
    <property type="entry name" value="PTHB1_CtH_dom"/>
</dbReference>
<dbReference type="GO" id="GO:0034464">
    <property type="term" value="C:BBSome"/>
    <property type="evidence" value="ECO:0007669"/>
    <property type="project" value="InterPro"/>
</dbReference>
<evidence type="ECO:0000313" key="2">
    <source>
        <dbReference type="EMBL" id="KAG8442740.1"/>
    </source>
</evidence>
<organism evidence="2 3">
    <name type="scientific">Hymenochirus boettgeri</name>
    <name type="common">Congo dwarf clawed frog</name>
    <dbReference type="NCBI Taxonomy" id="247094"/>
    <lineage>
        <taxon>Eukaryota</taxon>
        <taxon>Metazoa</taxon>
        <taxon>Chordata</taxon>
        <taxon>Craniata</taxon>
        <taxon>Vertebrata</taxon>
        <taxon>Euteleostomi</taxon>
        <taxon>Amphibia</taxon>
        <taxon>Batrachia</taxon>
        <taxon>Anura</taxon>
        <taxon>Pipoidea</taxon>
        <taxon>Pipidae</taxon>
        <taxon>Pipinae</taxon>
        <taxon>Hymenochirus</taxon>
    </lineage>
</organism>
<dbReference type="PANTHER" id="PTHR20991">
    <property type="entry name" value="PARATHYROID HORMONE-RESPONSIVE B1 GENE"/>
    <property type="match status" value="1"/>
</dbReference>
<dbReference type="OrthoDB" id="10262646at2759"/>
<protein>
    <recommendedName>
        <fullName evidence="1">PTHB1 C-terminal helix bundle domain-containing protein</fullName>
    </recommendedName>
</protein>
<proteinExistence type="predicted"/>
<accession>A0A8T2JHE8</accession>
<dbReference type="Proteomes" id="UP000812440">
    <property type="component" value="Chromosome 6"/>
</dbReference>
<feature type="domain" description="PTHB1 C-terminal helix bundle" evidence="1">
    <location>
        <begin position="9"/>
        <end position="84"/>
    </location>
</feature>